<sequence>MRSFMVLLFTVVLLVEYSSALGYGTEGGDIVPGYDYGMVSNSRYGGSQVGKLGNSKPTPFNMEYEAADEQGNAHYRREVGDGNGKVQGSYGYMDNQGLYRSVEYMAGPEGFTAYVKTNEPGTNGKENPADVVINVQETPAGIVEKYNRRSQNGPGFSYMGNGGSGMSMDGYSQSGQGAKSGKSGY</sequence>
<evidence type="ECO:0000256" key="3">
    <source>
        <dbReference type="SAM" id="SignalP"/>
    </source>
</evidence>
<keyword evidence="1" id="KW-0193">Cuticle</keyword>
<organism evidence="4 5">
    <name type="scientific">Oedothorax gibbosus</name>
    <dbReference type="NCBI Taxonomy" id="931172"/>
    <lineage>
        <taxon>Eukaryota</taxon>
        <taxon>Metazoa</taxon>
        <taxon>Ecdysozoa</taxon>
        <taxon>Arthropoda</taxon>
        <taxon>Chelicerata</taxon>
        <taxon>Arachnida</taxon>
        <taxon>Araneae</taxon>
        <taxon>Araneomorphae</taxon>
        <taxon>Entelegynae</taxon>
        <taxon>Araneoidea</taxon>
        <taxon>Linyphiidae</taxon>
        <taxon>Erigoninae</taxon>
        <taxon>Oedothorax</taxon>
    </lineage>
</organism>
<feature type="signal peptide" evidence="3">
    <location>
        <begin position="1"/>
        <end position="20"/>
    </location>
</feature>
<accession>A0AAV6UXP9</accession>
<evidence type="ECO:0000313" key="4">
    <source>
        <dbReference type="EMBL" id="KAG8188483.1"/>
    </source>
</evidence>
<feature type="chain" id="PRO_5043944442" evidence="3">
    <location>
        <begin position="21"/>
        <end position="185"/>
    </location>
</feature>
<keyword evidence="3" id="KW-0732">Signal</keyword>
<evidence type="ECO:0000256" key="2">
    <source>
        <dbReference type="SAM" id="MobiDB-lite"/>
    </source>
</evidence>
<name>A0AAV6UXP9_9ARAC</name>
<dbReference type="PANTHER" id="PTHR10380">
    <property type="entry name" value="CUTICLE PROTEIN"/>
    <property type="match status" value="1"/>
</dbReference>
<dbReference type="PROSITE" id="PS51155">
    <property type="entry name" value="CHIT_BIND_RR_2"/>
    <property type="match status" value="1"/>
</dbReference>
<evidence type="ECO:0000256" key="1">
    <source>
        <dbReference type="PROSITE-ProRule" id="PRU00497"/>
    </source>
</evidence>
<dbReference type="Pfam" id="PF00379">
    <property type="entry name" value="Chitin_bind_4"/>
    <property type="match status" value="1"/>
</dbReference>
<dbReference type="AlphaFoldDB" id="A0AAV6UXP9"/>
<dbReference type="InterPro" id="IPR000618">
    <property type="entry name" value="Insect_cuticle"/>
</dbReference>
<proteinExistence type="predicted"/>
<dbReference type="Proteomes" id="UP000827092">
    <property type="component" value="Unassembled WGS sequence"/>
</dbReference>
<gene>
    <name evidence="4" type="ORF">JTE90_008048</name>
</gene>
<comment type="caution">
    <text evidence="4">The sequence shown here is derived from an EMBL/GenBank/DDBJ whole genome shotgun (WGS) entry which is preliminary data.</text>
</comment>
<reference evidence="4 5" key="1">
    <citation type="journal article" date="2022" name="Nat. Ecol. Evol.">
        <title>A masculinizing supergene underlies an exaggerated male reproductive morph in a spider.</title>
        <authorList>
            <person name="Hendrickx F."/>
            <person name="De Corte Z."/>
            <person name="Sonet G."/>
            <person name="Van Belleghem S.M."/>
            <person name="Kostlbacher S."/>
            <person name="Vangestel C."/>
        </authorList>
    </citation>
    <scope>NUCLEOTIDE SEQUENCE [LARGE SCALE GENOMIC DNA]</scope>
    <source>
        <strain evidence="4">W744_W776</strain>
    </source>
</reference>
<dbReference type="InterPro" id="IPR050468">
    <property type="entry name" value="Cuticle_Struct_Prot"/>
</dbReference>
<feature type="region of interest" description="Disordered" evidence="2">
    <location>
        <begin position="147"/>
        <end position="185"/>
    </location>
</feature>
<dbReference type="GO" id="GO:0008010">
    <property type="term" value="F:structural constituent of chitin-based larval cuticle"/>
    <property type="evidence" value="ECO:0007669"/>
    <property type="project" value="TreeGrafter"/>
</dbReference>
<evidence type="ECO:0000313" key="5">
    <source>
        <dbReference type="Proteomes" id="UP000827092"/>
    </source>
</evidence>
<keyword evidence="5" id="KW-1185">Reference proteome</keyword>
<feature type="compositionally biased region" description="Low complexity" evidence="2">
    <location>
        <begin position="166"/>
        <end position="185"/>
    </location>
</feature>
<dbReference type="EMBL" id="JAFNEN010000238">
    <property type="protein sequence ID" value="KAG8188483.1"/>
    <property type="molecule type" value="Genomic_DNA"/>
</dbReference>
<protein>
    <submittedName>
        <fullName evidence="4">Uncharacterized protein</fullName>
    </submittedName>
</protein>
<dbReference type="GO" id="GO:0062129">
    <property type="term" value="C:chitin-based extracellular matrix"/>
    <property type="evidence" value="ECO:0007669"/>
    <property type="project" value="TreeGrafter"/>
</dbReference>